<dbReference type="SUPFAM" id="SSF50985">
    <property type="entry name" value="RCC1/BLIP-II"/>
    <property type="match status" value="1"/>
</dbReference>
<dbReference type="CDD" id="cd06580">
    <property type="entry name" value="TM_PBP1_transp_TpRbsC_like"/>
    <property type="match status" value="1"/>
</dbReference>
<sequence>MRWELEPNPTRGKVLGAYALFLLLALFLLGLIFLAYGVPPLKAYALLFSPLTDTLGLAEVARRTIPLLLIGSGLALAFRVGFFNIGAEGQLLLGAVGAAYVALFLPPGPWTLPLMFLLGGSLGAVWVGIAAWLRVRFGANEILTTLMQNYLAYYLVVYLVAGPWKGRQVFGFLYTDRFPPEAQLPRLGDTLVHWPTLVLGIAAALLLQTLLFRTPLGFEWRILGENPKAARYLGLKQGRLLLLAALSSGLLAGLSGVGEVAGIHLRLLEPAQISLGYGFTAILVAWLARGRPLGVLLTAPLLGLVLAGGDALKLALSMPFRVVDVVAGLAHSLALLGDGTLFAWGDNRFGQLGDGSREGRLRPVRVHFPGLP</sequence>
<dbReference type="Pfam" id="PF02653">
    <property type="entry name" value="BPD_transp_2"/>
    <property type="match status" value="1"/>
</dbReference>
<evidence type="ECO:0000256" key="5">
    <source>
        <dbReference type="ARBA" id="ARBA00023136"/>
    </source>
</evidence>
<keyword evidence="4 6" id="KW-1133">Transmembrane helix</keyword>
<dbReference type="GO" id="GO:0022857">
    <property type="term" value="F:transmembrane transporter activity"/>
    <property type="evidence" value="ECO:0007669"/>
    <property type="project" value="InterPro"/>
</dbReference>
<evidence type="ECO:0000256" key="4">
    <source>
        <dbReference type="ARBA" id="ARBA00022989"/>
    </source>
</evidence>
<feature type="transmembrane region" description="Helical" evidence="6">
    <location>
        <begin position="142"/>
        <end position="161"/>
    </location>
</feature>
<gene>
    <name evidence="7" type="ORF">CSW37_01890</name>
</gene>
<comment type="caution">
    <text evidence="7">The sequence shown here is derived from an EMBL/GenBank/DDBJ whole genome shotgun (WGS) entry which is preliminary data.</text>
</comment>
<keyword evidence="2" id="KW-1003">Cell membrane</keyword>
<dbReference type="Gene3D" id="2.130.10.30">
    <property type="entry name" value="Regulator of chromosome condensation 1/beta-lactamase-inhibitor protein II"/>
    <property type="match status" value="1"/>
</dbReference>
<dbReference type="PANTHER" id="PTHR47089:SF1">
    <property type="entry name" value="GUANOSINE ABC TRANSPORTER PERMEASE PROTEIN NUPP"/>
    <property type="match status" value="1"/>
</dbReference>
<dbReference type="PROSITE" id="PS50012">
    <property type="entry name" value="RCC1_3"/>
    <property type="match status" value="1"/>
</dbReference>
<feature type="transmembrane region" description="Helical" evidence="6">
    <location>
        <begin position="91"/>
        <end position="108"/>
    </location>
</feature>
<evidence type="ECO:0000313" key="7">
    <source>
        <dbReference type="EMBL" id="RTH39562.1"/>
    </source>
</evidence>
<dbReference type="EMBL" id="PELZ01000038">
    <property type="protein sequence ID" value="RTH39562.1"/>
    <property type="molecule type" value="Genomic_DNA"/>
</dbReference>
<organism evidence="7 8">
    <name type="scientific">Thermus scotoductus</name>
    <dbReference type="NCBI Taxonomy" id="37636"/>
    <lineage>
        <taxon>Bacteria</taxon>
        <taxon>Thermotogati</taxon>
        <taxon>Deinococcota</taxon>
        <taxon>Deinococci</taxon>
        <taxon>Thermales</taxon>
        <taxon>Thermaceae</taxon>
        <taxon>Thermus</taxon>
    </lineage>
</organism>
<name>A0A430SHG9_THESC</name>
<dbReference type="InterPro" id="IPR009091">
    <property type="entry name" value="RCC1/BLIP-II"/>
</dbReference>
<dbReference type="PANTHER" id="PTHR47089">
    <property type="entry name" value="ABC TRANSPORTER, PERMEASE PROTEIN"/>
    <property type="match status" value="1"/>
</dbReference>
<feature type="transmembrane region" description="Helical" evidence="6">
    <location>
        <begin position="12"/>
        <end position="38"/>
    </location>
</feature>
<dbReference type="GO" id="GO:0005886">
    <property type="term" value="C:plasma membrane"/>
    <property type="evidence" value="ECO:0007669"/>
    <property type="project" value="UniProtKB-SubCell"/>
</dbReference>
<accession>A0A430SHG9</accession>
<dbReference type="RefSeq" id="WP_126208716.1">
    <property type="nucleotide sequence ID" value="NZ_PELZ01000038.1"/>
</dbReference>
<feature type="transmembrane region" description="Helical" evidence="6">
    <location>
        <begin position="295"/>
        <end position="316"/>
    </location>
</feature>
<protein>
    <submittedName>
        <fullName evidence="7">Sugar ABC transporter permease</fullName>
    </submittedName>
</protein>
<dbReference type="InterPro" id="IPR001851">
    <property type="entry name" value="ABC_transp_permease"/>
</dbReference>
<keyword evidence="5 6" id="KW-0472">Membrane</keyword>
<keyword evidence="3 6" id="KW-0812">Transmembrane</keyword>
<evidence type="ECO:0000256" key="2">
    <source>
        <dbReference type="ARBA" id="ARBA00022475"/>
    </source>
</evidence>
<evidence type="ECO:0000313" key="8">
    <source>
        <dbReference type="Proteomes" id="UP000288051"/>
    </source>
</evidence>
<feature type="transmembrane region" description="Helical" evidence="6">
    <location>
        <begin position="271"/>
        <end position="288"/>
    </location>
</feature>
<dbReference type="Proteomes" id="UP000288051">
    <property type="component" value="Unassembled WGS sequence"/>
</dbReference>
<dbReference type="InterPro" id="IPR000408">
    <property type="entry name" value="Reg_chr_condens"/>
</dbReference>
<feature type="transmembrane region" description="Helical" evidence="6">
    <location>
        <begin position="240"/>
        <end position="265"/>
    </location>
</feature>
<proteinExistence type="predicted"/>
<dbReference type="AlphaFoldDB" id="A0A430SHG9"/>
<comment type="subcellular location">
    <subcellularLocation>
        <location evidence="1">Cell membrane</location>
        <topology evidence="1">Multi-pass membrane protein</topology>
    </subcellularLocation>
</comment>
<evidence type="ECO:0000256" key="3">
    <source>
        <dbReference type="ARBA" id="ARBA00022692"/>
    </source>
</evidence>
<reference evidence="7 8" key="1">
    <citation type="journal article" date="2019" name="Extremophiles">
        <title>Biogeography of thermophiles and predominance of Thermus scotoductus in domestic water heaters.</title>
        <authorList>
            <person name="Wilpiszeski R.L."/>
            <person name="Zhang Z."/>
            <person name="House C.H."/>
        </authorList>
    </citation>
    <scope>NUCLEOTIDE SEQUENCE [LARGE SCALE GENOMIC DNA]</scope>
    <source>
        <strain evidence="7 8">24_S24</strain>
    </source>
</reference>
<evidence type="ECO:0000256" key="1">
    <source>
        <dbReference type="ARBA" id="ARBA00004651"/>
    </source>
</evidence>
<feature type="transmembrane region" description="Helical" evidence="6">
    <location>
        <begin position="114"/>
        <end position="135"/>
    </location>
</feature>
<feature type="transmembrane region" description="Helical" evidence="6">
    <location>
        <begin position="192"/>
        <end position="212"/>
    </location>
</feature>
<dbReference type="Pfam" id="PF13540">
    <property type="entry name" value="RCC1_2"/>
    <property type="match status" value="1"/>
</dbReference>
<evidence type="ECO:0000256" key="6">
    <source>
        <dbReference type="SAM" id="Phobius"/>
    </source>
</evidence>